<feature type="region of interest" description="Disordered" evidence="7">
    <location>
        <begin position="1"/>
        <end position="26"/>
    </location>
</feature>
<dbReference type="InterPro" id="IPR036390">
    <property type="entry name" value="WH_DNA-bd_sf"/>
</dbReference>
<dbReference type="InterPro" id="IPR000717">
    <property type="entry name" value="PCI_dom"/>
</dbReference>
<keyword evidence="5" id="KW-0736">Signalosome</keyword>
<evidence type="ECO:0000313" key="9">
    <source>
        <dbReference type="EMBL" id="KAK5142579.1"/>
    </source>
</evidence>
<comment type="subcellular location">
    <subcellularLocation>
        <location evidence="2">Cytoplasm</location>
    </subcellularLocation>
    <subcellularLocation>
        <location evidence="1">Nucleus</location>
    </subcellularLocation>
</comment>
<evidence type="ECO:0000313" key="10">
    <source>
        <dbReference type="Proteomes" id="UP001308179"/>
    </source>
</evidence>
<protein>
    <recommendedName>
        <fullName evidence="8">PCI domain-containing protein</fullName>
    </recommendedName>
</protein>
<evidence type="ECO:0000256" key="3">
    <source>
        <dbReference type="ARBA" id="ARBA00008793"/>
    </source>
</evidence>
<reference evidence="9 10" key="1">
    <citation type="submission" date="2023-08" db="EMBL/GenBank/DDBJ databases">
        <title>Black Yeasts Isolated from many extreme environments.</title>
        <authorList>
            <person name="Coleine C."/>
            <person name="Stajich J.E."/>
            <person name="Selbmann L."/>
        </authorList>
    </citation>
    <scope>NUCLEOTIDE SEQUENCE [LARGE SCALE GENOMIC DNA]</scope>
    <source>
        <strain evidence="9 10">CCFEE 5386</strain>
    </source>
</reference>
<evidence type="ECO:0000256" key="5">
    <source>
        <dbReference type="ARBA" id="ARBA00022790"/>
    </source>
</evidence>
<dbReference type="EMBL" id="JAVRRR010000411">
    <property type="protein sequence ID" value="KAK5142579.1"/>
    <property type="molecule type" value="Genomic_DNA"/>
</dbReference>
<keyword evidence="4" id="KW-0963">Cytoplasm</keyword>
<dbReference type="SMART" id="SM00088">
    <property type="entry name" value="PINT"/>
    <property type="match status" value="1"/>
</dbReference>
<keyword evidence="6" id="KW-0539">Nucleus</keyword>
<accession>A0ABR0L4R4</accession>
<keyword evidence="10" id="KW-1185">Reference proteome</keyword>
<dbReference type="InterPro" id="IPR045135">
    <property type="entry name" value="Rpn7_N"/>
</dbReference>
<evidence type="ECO:0000256" key="7">
    <source>
        <dbReference type="SAM" id="MobiDB-lite"/>
    </source>
</evidence>
<name>A0ABR0L4R4_9PEZI</name>
<dbReference type="PANTHER" id="PTHR14145:SF2">
    <property type="entry name" value="COP9 SIGNALOSOME COMPLEX SUBUNIT 1"/>
    <property type="match status" value="1"/>
</dbReference>
<gene>
    <name evidence="9" type="ORF">LTR32_005110</name>
</gene>
<dbReference type="SUPFAM" id="SSF46785">
    <property type="entry name" value="Winged helix' DNA-binding domain"/>
    <property type="match status" value="1"/>
</dbReference>
<feature type="domain" description="PCI" evidence="8">
    <location>
        <begin position="272"/>
        <end position="451"/>
    </location>
</feature>
<dbReference type="Pfam" id="PF01399">
    <property type="entry name" value="PCI"/>
    <property type="match status" value="1"/>
</dbReference>
<evidence type="ECO:0000259" key="8">
    <source>
        <dbReference type="PROSITE" id="PS50250"/>
    </source>
</evidence>
<dbReference type="PROSITE" id="PS50250">
    <property type="entry name" value="PCI"/>
    <property type="match status" value="1"/>
</dbReference>
<evidence type="ECO:0000256" key="1">
    <source>
        <dbReference type="ARBA" id="ARBA00004123"/>
    </source>
</evidence>
<evidence type="ECO:0000256" key="6">
    <source>
        <dbReference type="ARBA" id="ARBA00023242"/>
    </source>
</evidence>
<comment type="similarity">
    <text evidence="3">Belongs to the CSN1 family.</text>
</comment>
<sequence>MTAQGIAPSPAKRLRQESSRESDHYHLPPPTFDLDVWVNNYEGFPPHLLGALLPLRLAHVAIHCPTLSRQAITLAISHAKKSKDVRVYIRLCDLAGQFGFADLGAPDLGWASKQEEGNKRELSRLEGELRGYKNNLIRESIRMGQEDLATHHLITGGPPPDPATVQSLGGTGYGVAYQAFGKMRDYCTTPTHMASMILRLTYTAILQAVSAQQQGSTARHHLDLVLSNCSRLRTCGVKEEEQVKLNPIAIAMSGIAHLGQANYHDAASAFLSTPIAYNLLGPVHNTDFGRAVASANDLAIYGGLCALATLSRQALIDRVLGGPFRAFLELEPHMRKAISLYTTAKYQACLDLLRRYYSDWSLDVFLGVPASSIGSASHVDVLSAHIREKSITAYFSSFSEVSLASLASTFPPISSSPMAMEEELLSMIDAGQLDARLDVVNGTLVAPRKDLRASTHEEARRAAEEVERTLLLRLHKVNVAMAGLEVPRSKTGVWEGHGQGNGLMY</sequence>
<feature type="compositionally biased region" description="Basic and acidic residues" evidence="7">
    <location>
        <begin position="14"/>
        <end position="26"/>
    </location>
</feature>
<dbReference type="Proteomes" id="UP001308179">
    <property type="component" value="Unassembled WGS sequence"/>
</dbReference>
<proteinExistence type="inferred from homology"/>
<dbReference type="Gene3D" id="1.25.40.570">
    <property type="match status" value="1"/>
</dbReference>
<dbReference type="Pfam" id="PF10602">
    <property type="entry name" value="RPN7"/>
    <property type="match status" value="2"/>
</dbReference>
<comment type="caution">
    <text evidence="9">The sequence shown here is derived from an EMBL/GenBank/DDBJ whole genome shotgun (WGS) entry which is preliminary data.</text>
</comment>
<dbReference type="PANTHER" id="PTHR14145">
    <property type="entry name" value="26S PROTESOME SUBUNIT 6"/>
    <property type="match status" value="1"/>
</dbReference>
<evidence type="ECO:0000256" key="2">
    <source>
        <dbReference type="ARBA" id="ARBA00004496"/>
    </source>
</evidence>
<organism evidence="9 10">
    <name type="scientific">Rachicladosporium monterosium</name>
    <dbReference type="NCBI Taxonomy" id="1507873"/>
    <lineage>
        <taxon>Eukaryota</taxon>
        <taxon>Fungi</taxon>
        <taxon>Dikarya</taxon>
        <taxon>Ascomycota</taxon>
        <taxon>Pezizomycotina</taxon>
        <taxon>Dothideomycetes</taxon>
        <taxon>Dothideomycetidae</taxon>
        <taxon>Cladosporiales</taxon>
        <taxon>Cladosporiaceae</taxon>
        <taxon>Rachicladosporium</taxon>
    </lineage>
</organism>
<evidence type="ECO:0000256" key="4">
    <source>
        <dbReference type="ARBA" id="ARBA00022490"/>
    </source>
</evidence>
<dbReference type="InterPro" id="IPR019585">
    <property type="entry name" value="Rpn7/CSN1"/>
</dbReference>